<reference evidence="1" key="1">
    <citation type="journal article" date="2023" name="Mol. Phylogenet. Evol.">
        <title>Genome-scale phylogeny and comparative genomics of the fungal order Sordariales.</title>
        <authorList>
            <person name="Hensen N."/>
            <person name="Bonometti L."/>
            <person name="Westerberg I."/>
            <person name="Brannstrom I.O."/>
            <person name="Guillou S."/>
            <person name="Cros-Aarteil S."/>
            <person name="Calhoun S."/>
            <person name="Haridas S."/>
            <person name="Kuo A."/>
            <person name="Mondo S."/>
            <person name="Pangilinan J."/>
            <person name="Riley R."/>
            <person name="LaButti K."/>
            <person name="Andreopoulos B."/>
            <person name="Lipzen A."/>
            <person name="Chen C."/>
            <person name="Yan M."/>
            <person name="Daum C."/>
            <person name="Ng V."/>
            <person name="Clum A."/>
            <person name="Steindorff A."/>
            <person name="Ohm R.A."/>
            <person name="Martin F."/>
            <person name="Silar P."/>
            <person name="Natvig D.O."/>
            <person name="Lalanne C."/>
            <person name="Gautier V."/>
            <person name="Ament-Velasquez S.L."/>
            <person name="Kruys A."/>
            <person name="Hutchinson M.I."/>
            <person name="Powell A.J."/>
            <person name="Barry K."/>
            <person name="Miller A.N."/>
            <person name="Grigoriev I.V."/>
            <person name="Debuchy R."/>
            <person name="Gladieux P."/>
            <person name="Hiltunen Thoren M."/>
            <person name="Johannesson H."/>
        </authorList>
    </citation>
    <scope>NUCLEOTIDE SEQUENCE</scope>
    <source>
        <strain evidence="1">CBS 168.71</strain>
    </source>
</reference>
<sequence length="565" mass="63046">MNDLSAYHRFCCAFVRAQDGELFSCTGPFEEVVREHWAHVSAAVASPSEQRPLSLIKVDAIHHDMLELYERHDDREHRDTILGIILQRPSDAETGFDDIFASLMLDGVRLFTSSAPQGQPSDTEPELRAVAHKITDLFDTRLRYLSENDKWNDRGRGFFFGWVYEFVRRGARVEFCLPAFPCKSSNPDKVVGVVPDRGEQLALQHLDSFIEAIEGIYEPGAKLWIVSDGHVFSDCIGVDDDIVDLYSAELISMYAAIRKRSSGSADRIGFQSLIDMFGLANSTAEMQQWHALQLPSPEVHIPTQRTRAAELSRQMLLRAGRSNDRLLRARITSGDDHSTLKLYRGFSRFMAEDLRLNRHTRHLSRCKLKKLAAKVAFEMLQRNEAYSNLVELFFPHAVRLSIHAHDNAGPKFGIRLFGLDVRAVEQLNGSDDGPEMRSVDLLHVPTPWHNCLALVVAGQGGGDGGGGGGGALVMTKSKVVRDALSEGALSGGWADEGHQGVAGCFRLQKKLAPRCEVSAEYAKRSWDAEDMLDCCDPGNPYFWGPEAGFEVDMRHWRAWAGSGLF</sequence>
<dbReference type="PANTHER" id="PTHR37285">
    <property type="entry name" value="SPORE WALL MATURATION PROTEIN DIT1"/>
    <property type="match status" value="1"/>
</dbReference>
<evidence type="ECO:0000313" key="1">
    <source>
        <dbReference type="EMBL" id="KAK3291774.1"/>
    </source>
</evidence>
<dbReference type="EMBL" id="JAUEPN010000008">
    <property type="protein sequence ID" value="KAK3291774.1"/>
    <property type="molecule type" value="Genomic_DNA"/>
</dbReference>
<dbReference type="Proteomes" id="UP001278766">
    <property type="component" value="Unassembled WGS sequence"/>
</dbReference>
<dbReference type="PANTHER" id="PTHR37285:SF5">
    <property type="entry name" value="SPORE WALL MATURATION PROTEIN DIT1"/>
    <property type="match status" value="1"/>
</dbReference>
<gene>
    <name evidence="1" type="ORF">B0H64DRAFT_366106</name>
</gene>
<comment type="caution">
    <text evidence="1">The sequence shown here is derived from an EMBL/GenBank/DDBJ whole genome shotgun (WGS) entry which is preliminary data.</text>
</comment>
<protein>
    <submittedName>
        <fullName evidence="1">Pyoverdine/dityrosine biosynthesis protein</fullName>
    </submittedName>
</protein>
<reference evidence="1" key="2">
    <citation type="submission" date="2023-06" db="EMBL/GenBank/DDBJ databases">
        <authorList>
            <consortium name="Lawrence Berkeley National Laboratory"/>
            <person name="Haridas S."/>
            <person name="Hensen N."/>
            <person name="Bonometti L."/>
            <person name="Westerberg I."/>
            <person name="Brannstrom I.O."/>
            <person name="Guillou S."/>
            <person name="Cros-Aarteil S."/>
            <person name="Calhoun S."/>
            <person name="Kuo A."/>
            <person name="Mondo S."/>
            <person name="Pangilinan J."/>
            <person name="Riley R."/>
            <person name="Labutti K."/>
            <person name="Andreopoulos B."/>
            <person name="Lipzen A."/>
            <person name="Chen C."/>
            <person name="Yanf M."/>
            <person name="Daum C."/>
            <person name="Ng V."/>
            <person name="Clum A."/>
            <person name="Steindorff A."/>
            <person name="Ohm R."/>
            <person name="Martin F."/>
            <person name="Silar P."/>
            <person name="Natvig D."/>
            <person name="Lalanne C."/>
            <person name="Gautier V."/>
            <person name="Ament-Velasquez S.L."/>
            <person name="Kruys A."/>
            <person name="Hutchinson M.I."/>
            <person name="Powell A.J."/>
            <person name="Barry K."/>
            <person name="Miller A.N."/>
            <person name="Grigoriev I.V."/>
            <person name="Debuchy R."/>
            <person name="Gladieux P."/>
            <person name="Thoren M.H."/>
            <person name="Johannesson H."/>
        </authorList>
    </citation>
    <scope>NUCLEOTIDE SEQUENCE</scope>
    <source>
        <strain evidence="1">CBS 168.71</strain>
    </source>
</reference>
<organism evidence="1 2">
    <name type="scientific">Chaetomium fimeti</name>
    <dbReference type="NCBI Taxonomy" id="1854472"/>
    <lineage>
        <taxon>Eukaryota</taxon>
        <taxon>Fungi</taxon>
        <taxon>Dikarya</taxon>
        <taxon>Ascomycota</taxon>
        <taxon>Pezizomycotina</taxon>
        <taxon>Sordariomycetes</taxon>
        <taxon>Sordariomycetidae</taxon>
        <taxon>Sordariales</taxon>
        <taxon>Chaetomiaceae</taxon>
        <taxon>Chaetomium</taxon>
    </lineage>
</organism>
<dbReference type="GeneID" id="87838842"/>
<proteinExistence type="predicted"/>
<accession>A0AAE0H873</accession>
<keyword evidence="2" id="KW-1185">Reference proteome</keyword>
<dbReference type="AlphaFoldDB" id="A0AAE0H873"/>
<name>A0AAE0H873_9PEZI</name>
<dbReference type="RefSeq" id="XP_062655288.1">
    <property type="nucleotide sequence ID" value="XM_062801894.1"/>
</dbReference>
<dbReference type="InterPro" id="IPR007817">
    <property type="entry name" value="Isocyanide_synthase_DIT1"/>
</dbReference>
<dbReference type="Pfam" id="PF05141">
    <property type="entry name" value="DIT1_PvcA"/>
    <property type="match status" value="1"/>
</dbReference>
<evidence type="ECO:0000313" key="2">
    <source>
        <dbReference type="Proteomes" id="UP001278766"/>
    </source>
</evidence>